<dbReference type="InterPro" id="IPR017423">
    <property type="entry name" value="TRM6"/>
</dbReference>
<organism evidence="8 9">
    <name type="scientific">Dichotomopilus funicola</name>
    <dbReference type="NCBI Taxonomy" id="1934379"/>
    <lineage>
        <taxon>Eukaryota</taxon>
        <taxon>Fungi</taxon>
        <taxon>Dikarya</taxon>
        <taxon>Ascomycota</taxon>
        <taxon>Pezizomycotina</taxon>
        <taxon>Sordariomycetes</taxon>
        <taxon>Sordariomycetidae</taxon>
        <taxon>Sordariales</taxon>
        <taxon>Chaetomiaceae</taxon>
        <taxon>Dichotomopilus</taxon>
    </lineage>
</organism>
<evidence type="ECO:0000256" key="1">
    <source>
        <dbReference type="ARBA" id="ARBA00004123"/>
    </source>
</evidence>
<evidence type="ECO:0000256" key="7">
    <source>
        <dbReference type="SAM" id="MobiDB-lite"/>
    </source>
</evidence>
<feature type="region of interest" description="Disordered" evidence="7">
    <location>
        <begin position="1"/>
        <end position="23"/>
    </location>
</feature>
<dbReference type="Proteomes" id="UP001302676">
    <property type="component" value="Unassembled WGS sequence"/>
</dbReference>
<keyword evidence="5" id="KW-0539">Nucleus</keyword>
<dbReference type="RefSeq" id="XP_062638468.1">
    <property type="nucleotide sequence ID" value="XM_062783386.1"/>
</dbReference>
<dbReference type="GO" id="GO:0005634">
    <property type="term" value="C:nucleus"/>
    <property type="evidence" value="ECO:0007669"/>
    <property type="project" value="UniProtKB-SubCell"/>
</dbReference>
<evidence type="ECO:0000313" key="8">
    <source>
        <dbReference type="EMBL" id="KAK4145097.1"/>
    </source>
</evidence>
<feature type="compositionally biased region" description="Polar residues" evidence="7">
    <location>
        <begin position="1"/>
        <end position="17"/>
    </location>
</feature>
<dbReference type="GO" id="GO:0031515">
    <property type="term" value="C:tRNA (m1A) methyltransferase complex"/>
    <property type="evidence" value="ECO:0007669"/>
    <property type="project" value="InterPro"/>
</dbReference>
<evidence type="ECO:0000313" key="9">
    <source>
        <dbReference type="Proteomes" id="UP001302676"/>
    </source>
</evidence>
<dbReference type="GO" id="GO:0030488">
    <property type="term" value="P:tRNA methylation"/>
    <property type="evidence" value="ECO:0007669"/>
    <property type="project" value="InterPro"/>
</dbReference>
<evidence type="ECO:0000256" key="6">
    <source>
        <dbReference type="ARBA" id="ARBA00032319"/>
    </source>
</evidence>
<reference evidence="8" key="1">
    <citation type="journal article" date="2023" name="Mol. Phylogenet. Evol.">
        <title>Genome-scale phylogeny and comparative genomics of the fungal order Sordariales.</title>
        <authorList>
            <person name="Hensen N."/>
            <person name="Bonometti L."/>
            <person name="Westerberg I."/>
            <person name="Brannstrom I.O."/>
            <person name="Guillou S."/>
            <person name="Cros-Aarteil S."/>
            <person name="Calhoun S."/>
            <person name="Haridas S."/>
            <person name="Kuo A."/>
            <person name="Mondo S."/>
            <person name="Pangilinan J."/>
            <person name="Riley R."/>
            <person name="LaButti K."/>
            <person name="Andreopoulos B."/>
            <person name="Lipzen A."/>
            <person name="Chen C."/>
            <person name="Yan M."/>
            <person name="Daum C."/>
            <person name="Ng V."/>
            <person name="Clum A."/>
            <person name="Steindorff A."/>
            <person name="Ohm R.A."/>
            <person name="Martin F."/>
            <person name="Silar P."/>
            <person name="Natvig D.O."/>
            <person name="Lalanne C."/>
            <person name="Gautier V."/>
            <person name="Ament-Velasquez S.L."/>
            <person name="Kruys A."/>
            <person name="Hutchinson M.I."/>
            <person name="Powell A.J."/>
            <person name="Barry K."/>
            <person name="Miller A.N."/>
            <person name="Grigoriev I.V."/>
            <person name="Debuchy R."/>
            <person name="Gladieux P."/>
            <person name="Hiltunen Thoren M."/>
            <person name="Johannesson H."/>
        </authorList>
    </citation>
    <scope>NUCLEOTIDE SEQUENCE</scope>
    <source>
        <strain evidence="8">CBS 141.50</strain>
    </source>
</reference>
<evidence type="ECO:0000256" key="5">
    <source>
        <dbReference type="ARBA" id="ARBA00023242"/>
    </source>
</evidence>
<feature type="region of interest" description="Disordered" evidence="7">
    <location>
        <begin position="514"/>
        <end position="581"/>
    </location>
</feature>
<name>A0AAN6V5D7_9PEZI</name>
<evidence type="ECO:0000256" key="3">
    <source>
        <dbReference type="ARBA" id="ARBA00021704"/>
    </source>
</evidence>
<proteinExistence type="inferred from homology"/>
<dbReference type="PANTHER" id="PTHR12945">
    <property type="entry name" value="TRANSLATION INITIATION FACTOR EIF3-RELATED"/>
    <property type="match status" value="1"/>
</dbReference>
<accession>A0AAN6V5D7</accession>
<keyword evidence="4" id="KW-0819">tRNA processing</keyword>
<gene>
    <name evidence="8" type="ORF">C8A04DRAFT_36032</name>
</gene>
<keyword evidence="9" id="KW-1185">Reference proteome</keyword>
<dbReference type="AlphaFoldDB" id="A0AAN6V5D7"/>
<protein>
    <recommendedName>
        <fullName evidence="3">tRNA (adenine(58)-N(1))-methyltransferase non-catalytic subunit TRM6</fullName>
    </recommendedName>
    <alternativeName>
        <fullName evidence="6">tRNA(m1A58)-methyltransferase subunit TRM6</fullName>
    </alternativeName>
</protein>
<dbReference type="Pfam" id="PF04189">
    <property type="entry name" value="Gcd10p"/>
    <property type="match status" value="1"/>
</dbReference>
<reference evidence="8" key="2">
    <citation type="submission" date="2023-05" db="EMBL/GenBank/DDBJ databases">
        <authorList>
            <consortium name="Lawrence Berkeley National Laboratory"/>
            <person name="Steindorff A."/>
            <person name="Hensen N."/>
            <person name="Bonometti L."/>
            <person name="Westerberg I."/>
            <person name="Brannstrom I.O."/>
            <person name="Guillou S."/>
            <person name="Cros-Aarteil S."/>
            <person name="Calhoun S."/>
            <person name="Haridas S."/>
            <person name="Kuo A."/>
            <person name="Mondo S."/>
            <person name="Pangilinan J."/>
            <person name="Riley R."/>
            <person name="Labutti K."/>
            <person name="Andreopoulos B."/>
            <person name="Lipzen A."/>
            <person name="Chen C."/>
            <person name="Yanf M."/>
            <person name="Daum C."/>
            <person name="Ng V."/>
            <person name="Clum A."/>
            <person name="Ohm R."/>
            <person name="Martin F."/>
            <person name="Silar P."/>
            <person name="Natvig D."/>
            <person name="Lalanne C."/>
            <person name="Gautier V."/>
            <person name="Ament-Velasquez S.L."/>
            <person name="Kruys A."/>
            <person name="Hutchinson M.I."/>
            <person name="Powell A.J."/>
            <person name="Barry K."/>
            <person name="Miller A.N."/>
            <person name="Grigoriev I.V."/>
            <person name="Debuchy R."/>
            <person name="Gladieux P."/>
            <person name="Thoren M.H."/>
            <person name="Johannesson H."/>
        </authorList>
    </citation>
    <scope>NUCLEOTIDE SEQUENCE</scope>
    <source>
        <strain evidence="8">CBS 141.50</strain>
    </source>
</reference>
<dbReference type="GeneID" id="87819999"/>
<evidence type="ECO:0000256" key="4">
    <source>
        <dbReference type="ARBA" id="ARBA00022694"/>
    </source>
</evidence>
<comment type="subcellular location">
    <subcellularLocation>
        <location evidence="1">Nucleus</location>
    </subcellularLocation>
</comment>
<comment type="similarity">
    <text evidence="2">Belongs to the TRM6/GCD10 family.</text>
</comment>
<feature type="region of interest" description="Disordered" evidence="7">
    <location>
        <begin position="822"/>
        <end position="845"/>
    </location>
</feature>
<sequence length="845" mass="91328">MSQTLVNLLNPATSPSPLSREETGSITSTYQDLTLQLFSIRQGLAYIALLMPSFATAQSFVAGNISQIAPYGIPAADFAAALSTPFSVSTFSIAGDGSCSNVLPDECIRKLQTNSVVGRTGRDGGGGCQDLDIPDDCKRRLKGNGGTGFEITPIANASLTGSRGVTFFASGFEPTQKGNRSALAAAQRRVWPVLLAWTHFNETGDVQDSAGYLSCAKTTESNKVTGGGSAVDPNSPATQARWAFLVWAVAAGMITISLGKYGSFPSNLIIGRPYHITFELLDKFPEENSSRLRVVPTNEIYAEVFTEEAAPDCANPATGSANETVISATDGEEFSLVDDKGNVVARSNREVIDENARQTLTQDEIEELKREGTNAGKDVITKLLLSHTALDQKTSFSLAKYKLLKTKKYIRRFQVLPIDVATLAQWQLEERDASKILDLRAEMLGLVGCWGNVHFGGEDVLLPDPNAATDAGNEACVPVDDDLLRGRWLVVDDTCGLLVAAMAERMGVLYDEEGLEPGATGQGNGTTQEHGTPQPDRTVIVPETAEKEGDTEMADASTTSPLKRQADGKPKAQKPRPSDFAIPYSQTNAITVIHSAGQPNLSLLNYWGFDITSPNHPPHPLLNHLLNLTWLQLLKPELDTSYSTPPLTATPEVLASWKPSRRGNFHRKRRRYARIRHIVDSTRAGNFSGLVCASTMDPISILRHTLPLLAGGAPVAIYSPSMESLAALADCFSVPRRTAWVSGVVPEVEGLSNEELERWAGNERFPLNPTLLQGVSIQTSRARKWQVLPGRTHPLMTERGGADGYVFTAWRAKPAEGKVAAKGKFKRRKVESEVDTPTPVSAGVE</sequence>
<comment type="caution">
    <text evidence="8">The sequence shown here is derived from an EMBL/GenBank/DDBJ whole genome shotgun (WGS) entry which is preliminary data.</text>
</comment>
<evidence type="ECO:0000256" key="2">
    <source>
        <dbReference type="ARBA" id="ARBA00008320"/>
    </source>
</evidence>
<dbReference type="EMBL" id="MU853571">
    <property type="protein sequence ID" value="KAK4145097.1"/>
    <property type="molecule type" value="Genomic_DNA"/>
</dbReference>
<dbReference type="PANTHER" id="PTHR12945:SF0">
    <property type="entry name" value="TRNA (ADENINE(58)-N(1))-METHYLTRANSFERASE NON-CATALYTIC SUBUNIT TRM6"/>
    <property type="match status" value="1"/>
</dbReference>